<dbReference type="PANTHER" id="PTHR31286">
    <property type="entry name" value="GLYCINE-RICH CELL WALL STRUCTURAL PROTEIN 1.8-LIKE"/>
    <property type="match status" value="1"/>
</dbReference>
<keyword evidence="3" id="KW-1185">Reference proteome</keyword>
<reference evidence="2 3" key="1">
    <citation type="journal article" date="2024" name="Plant Biotechnol. J.">
        <title>Dendrobium thyrsiflorum genome and its molecular insights into genes involved in important horticultural traits.</title>
        <authorList>
            <person name="Chen B."/>
            <person name="Wang J.Y."/>
            <person name="Zheng P.J."/>
            <person name="Li K.L."/>
            <person name="Liang Y.M."/>
            <person name="Chen X.F."/>
            <person name="Zhang C."/>
            <person name="Zhao X."/>
            <person name="He X."/>
            <person name="Zhang G.Q."/>
            <person name="Liu Z.J."/>
            <person name="Xu Q."/>
        </authorList>
    </citation>
    <scope>NUCLEOTIDE SEQUENCE [LARGE SCALE GENOMIC DNA]</scope>
    <source>
        <strain evidence="2">GZMU011</strain>
    </source>
</reference>
<dbReference type="PANTHER" id="PTHR31286:SF180">
    <property type="entry name" value="OS10G0362600 PROTEIN"/>
    <property type="match status" value="1"/>
</dbReference>
<protein>
    <submittedName>
        <fullName evidence="2">Uncharacterized protein</fullName>
    </submittedName>
</protein>
<accession>A0ABD0UGU2</accession>
<dbReference type="InterPro" id="IPR040256">
    <property type="entry name" value="At4g02000-like"/>
</dbReference>
<dbReference type="EMBL" id="JANQDX010000014">
    <property type="protein sequence ID" value="KAL0911955.1"/>
    <property type="molecule type" value="Genomic_DNA"/>
</dbReference>
<name>A0ABD0UGU2_DENTH</name>
<sequence length="153" mass="17178">MMTSSSSITWASSNPDGKSRSFKYVLGGGSLFGRPLQTDQAAATVSRSFVARILVEMEISEKHAKEILTRSKINGYQQKVEFENLPIFCSHCKMHSHNNSECFILHPQLRNHKEMEMLMASNPSQENNGNHVDEMINGKNDQGFGGDENKNEE</sequence>
<dbReference type="AlphaFoldDB" id="A0ABD0UGU2"/>
<organism evidence="2 3">
    <name type="scientific">Dendrobium thyrsiflorum</name>
    <name type="common">Pinecone-like raceme dendrobium</name>
    <name type="synonym">Orchid</name>
    <dbReference type="NCBI Taxonomy" id="117978"/>
    <lineage>
        <taxon>Eukaryota</taxon>
        <taxon>Viridiplantae</taxon>
        <taxon>Streptophyta</taxon>
        <taxon>Embryophyta</taxon>
        <taxon>Tracheophyta</taxon>
        <taxon>Spermatophyta</taxon>
        <taxon>Magnoliopsida</taxon>
        <taxon>Liliopsida</taxon>
        <taxon>Asparagales</taxon>
        <taxon>Orchidaceae</taxon>
        <taxon>Epidendroideae</taxon>
        <taxon>Malaxideae</taxon>
        <taxon>Dendrobiinae</taxon>
        <taxon>Dendrobium</taxon>
    </lineage>
</organism>
<evidence type="ECO:0000256" key="1">
    <source>
        <dbReference type="SAM" id="MobiDB-lite"/>
    </source>
</evidence>
<proteinExistence type="predicted"/>
<dbReference type="Proteomes" id="UP001552299">
    <property type="component" value="Unassembled WGS sequence"/>
</dbReference>
<gene>
    <name evidence="2" type="ORF">M5K25_017894</name>
</gene>
<feature type="region of interest" description="Disordered" evidence="1">
    <location>
        <begin position="125"/>
        <end position="153"/>
    </location>
</feature>
<evidence type="ECO:0000313" key="2">
    <source>
        <dbReference type="EMBL" id="KAL0911955.1"/>
    </source>
</evidence>
<evidence type="ECO:0000313" key="3">
    <source>
        <dbReference type="Proteomes" id="UP001552299"/>
    </source>
</evidence>
<comment type="caution">
    <text evidence="2">The sequence shown here is derived from an EMBL/GenBank/DDBJ whole genome shotgun (WGS) entry which is preliminary data.</text>
</comment>